<dbReference type="RefSeq" id="WP_202768744.1">
    <property type="nucleotide sequence ID" value="NZ_JAESWA010000023.1"/>
</dbReference>
<dbReference type="PANTHER" id="PTHR43479">
    <property type="entry name" value="ACREF/ENVCD OPERON REPRESSOR-RELATED"/>
    <property type="match status" value="1"/>
</dbReference>
<feature type="DNA-binding region" description="H-T-H motif" evidence="2">
    <location>
        <begin position="30"/>
        <end position="49"/>
    </location>
</feature>
<evidence type="ECO:0000256" key="1">
    <source>
        <dbReference type="ARBA" id="ARBA00023125"/>
    </source>
</evidence>
<evidence type="ECO:0000259" key="3">
    <source>
        <dbReference type="PROSITE" id="PS50977"/>
    </source>
</evidence>
<keyword evidence="5" id="KW-1185">Reference proteome</keyword>
<dbReference type="Pfam" id="PF00440">
    <property type="entry name" value="TetR_N"/>
    <property type="match status" value="1"/>
</dbReference>
<dbReference type="InterPro" id="IPR009057">
    <property type="entry name" value="Homeodomain-like_sf"/>
</dbReference>
<dbReference type="InterPro" id="IPR050624">
    <property type="entry name" value="HTH-type_Tx_Regulator"/>
</dbReference>
<gene>
    <name evidence="4" type="ORF">JK634_16050</name>
</gene>
<comment type="caution">
    <text evidence="4">The sequence shown here is derived from an EMBL/GenBank/DDBJ whole genome shotgun (WGS) entry which is preliminary data.</text>
</comment>
<protein>
    <submittedName>
        <fullName evidence="4">TetR/AcrR family transcriptional regulator</fullName>
    </submittedName>
</protein>
<organism evidence="4 5">
    <name type="scientific">Clostridium paridis</name>
    <dbReference type="NCBI Taxonomy" id="2803863"/>
    <lineage>
        <taxon>Bacteria</taxon>
        <taxon>Bacillati</taxon>
        <taxon>Bacillota</taxon>
        <taxon>Clostridia</taxon>
        <taxon>Eubacteriales</taxon>
        <taxon>Clostridiaceae</taxon>
        <taxon>Clostridium</taxon>
    </lineage>
</organism>
<evidence type="ECO:0000256" key="2">
    <source>
        <dbReference type="PROSITE-ProRule" id="PRU00335"/>
    </source>
</evidence>
<dbReference type="AlphaFoldDB" id="A0A937K650"/>
<evidence type="ECO:0000313" key="4">
    <source>
        <dbReference type="EMBL" id="MBL4933328.1"/>
    </source>
</evidence>
<dbReference type="Proteomes" id="UP000623681">
    <property type="component" value="Unassembled WGS sequence"/>
</dbReference>
<dbReference type="EMBL" id="JAESWA010000023">
    <property type="protein sequence ID" value="MBL4933328.1"/>
    <property type="molecule type" value="Genomic_DNA"/>
</dbReference>
<dbReference type="SUPFAM" id="SSF46689">
    <property type="entry name" value="Homeodomain-like"/>
    <property type="match status" value="1"/>
</dbReference>
<dbReference type="InterPro" id="IPR001647">
    <property type="entry name" value="HTH_TetR"/>
</dbReference>
<accession>A0A937K650</accession>
<dbReference type="Gene3D" id="1.10.357.10">
    <property type="entry name" value="Tetracycline Repressor, domain 2"/>
    <property type="match status" value="1"/>
</dbReference>
<sequence>MRNNDLATKEKIINTVVDMLHEMDDPSKITIRQIAKRVGIGIGLINYHFQTREALINMAIVRIMEDVALKLNDIEKARFDNPELKLKDTLKELSDLAIQNSKFLNISAQYELLHGEIQTPLYYVPLLSKIYNNQKDESELRIIALQLHSIMQVVFLRSSAFQAYSGIDIYNKQQRDKFIDMCVDNLIK</sequence>
<dbReference type="GO" id="GO:0003677">
    <property type="term" value="F:DNA binding"/>
    <property type="evidence" value="ECO:0007669"/>
    <property type="project" value="UniProtKB-UniRule"/>
</dbReference>
<name>A0A937K650_9CLOT</name>
<evidence type="ECO:0000313" key="5">
    <source>
        <dbReference type="Proteomes" id="UP000623681"/>
    </source>
</evidence>
<feature type="domain" description="HTH tetR-type" evidence="3">
    <location>
        <begin position="6"/>
        <end position="67"/>
    </location>
</feature>
<keyword evidence="1 2" id="KW-0238">DNA-binding</keyword>
<reference evidence="4" key="1">
    <citation type="submission" date="2021-01" db="EMBL/GenBank/DDBJ databases">
        <title>Genome public.</title>
        <authorList>
            <person name="Liu C."/>
            <person name="Sun Q."/>
        </authorList>
    </citation>
    <scope>NUCLEOTIDE SEQUENCE</scope>
    <source>
        <strain evidence="4">YIM B02565</strain>
    </source>
</reference>
<proteinExistence type="predicted"/>
<dbReference type="PANTHER" id="PTHR43479:SF11">
    <property type="entry name" value="ACREF_ENVCD OPERON REPRESSOR-RELATED"/>
    <property type="match status" value="1"/>
</dbReference>
<dbReference type="PROSITE" id="PS50977">
    <property type="entry name" value="HTH_TETR_2"/>
    <property type="match status" value="1"/>
</dbReference>